<keyword evidence="9" id="KW-1185">Reference proteome</keyword>
<dbReference type="Pfam" id="PF00319">
    <property type="entry name" value="SRF-TF"/>
    <property type="match status" value="1"/>
</dbReference>
<sequence length="318" mass="35788">MAEIHLVIHNSSLGPPPIEKASCEQWRILFPYSLLYLEAVSPLLLRQELNKHTSLAPPSSLLSVEKLSMDFNMYEVQSSQSEATHNIISEHEDNNWSSRLSTEHSISSKSPKLAIRRIENNTNRQVTFSKRRNGLLKKAHELSVLCDAEVAVVVFSTTGKLSEFASSSVTKIIKRYEDLQPQNTNQILSQEREYWKHQALHLRKQVGYLNDLQSYMTGGNAIDLSFNELKSIETHFESIMDKIRARKNELLEAQTREIINKGNNLWTENNLLKRKIEEVLQASGENIPTSCVTASGGSGASGSDNGKLQVLDTKLKLG</sequence>
<comment type="caution">
    <text evidence="8">The sequence shown here is derived from an EMBL/GenBank/DDBJ whole genome shotgun (WGS) entry which is preliminary data.</text>
</comment>
<dbReference type="AlphaFoldDB" id="A0A9D4V952"/>
<dbReference type="InterPro" id="IPR033896">
    <property type="entry name" value="MEF2-like_N"/>
</dbReference>
<dbReference type="EMBL" id="JABFUD020000004">
    <property type="protein sequence ID" value="KAI5081177.1"/>
    <property type="molecule type" value="Genomic_DNA"/>
</dbReference>
<dbReference type="PANTHER" id="PTHR48019">
    <property type="entry name" value="SERUM RESPONSE FACTOR HOMOLOG"/>
    <property type="match status" value="1"/>
</dbReference>
<evidence type="ECO:0000256" key="3">
    <source>
        <dbReference type="ARBA" id="ARBA00023125"/>
    </source>
</evidence>
<dbReference type="InterPro" id="IPR050142">
    <property type="entry name" value="MADS-box/MEF2_TF"/>
</dbReference>
<keyword evidence="3" id="KW-0238">DNA-binding</keyword>
<comment type="subcellular location">
    <subcellularLocation>
        <location evidence="1">Nucleus</location>
    </subcellularLocation>
</comment>
<evidence type="ECO:0000256" key="5">
    <source>
        <dbReference type="ARBA" id="ARBA00023242"/>
    </source>
</evidence>
<reference evidence="8" key="1">
    <citation type="submission" date="2021-01" db="EMBL/GenBank/DDBJ databases">
        <title>Adiantum capillus-veneris genome.</title>
        <authorList>
            <person name="Fang Y."/>
            <person name="Liao Q."/>
        </authorList>
    </citation>
    <scope>NUCLEOTIDE SEQUENCE</scope>
    <source>
        <strain evidence="8">H3</strain>
        <tissue evidence="8">Leaf</tissue>
    </source>
</reference>
<evidence type="ECO:0000259" key="7">
    <source>
        <dbReference type="PROSITE" id="PS51297"/>
    </source>
</evidence>
<keyword evidence="5" id="KW-0539">Nucleus</keyword>
<gene>
    <name evidence="8" type="ORF">GOP47_0004360</name>
</gene>
<evidence type="ECO:0000313" key="9">
    <source>
        <dbReference type="Proteomes" id="UP000886520"/>
    </source>
</evidence>
<accession>A0A9D4V952</accession>
<dbReference type="PROSITE" id="PS51297">
    <property type="entry name" value="K_BOX"/>
    <property type="match status" value="1"/>
</dbReference>
<evidence type="ECO:0000256" key="2">
    <source>
        <dbReference type="ARBA" id="ARBA00023015"/>
    </source>
</evidence>
<dbReference type="Pfam" id="PF01486">
    <property type="entry name" value="K-box"/>
    <property type="match status" value="1"/>
</dbReference>
<proteinExistence type="predicted"/>
<dbReference type="OrthoDB" id="1898716at2759"/>
<evidence type="ECO:0000259" key="6">
    <source>
        <dbReference type="PROSITE" id="PS50066"/>
    </source>
</evidence>
<dbReference type="GO" id="GO:0045944">
    <property type="term" value="P:positive regulation of transcription by RNA polymerase II"/>
    <property type="evidence" value="ECO:0007669"/>
    <property type="project" value="InterPro"/>
</dbReference>
<keyword evidence="2" id="KW-0805">Transcription regulation</keyword>
<feature type="domain" description="MADS-box" evidence="6">
    <location>
        <begin position="112"/>
        <end position="168"/>
    </location>
</feature>
<dbReference type="CDD" id="cd00265">
    <property type="entry name" value="MADS_MEF2_like"/>
    <property type="match status" value="1"/>
</dbReference>
<dbReference type="InterPro" id="IPR002487">
    <property type="entry name" value="TF_Kbox"/>
</dbReference>
<dbReference type="SMART" id="SM00432">
    <property type="entry name" value="MADS"/>
    <property type="match status" value="1"/>
</dbReference>
<name>A0A9D4V952_ADICA</name>
<dbReference type="InterPro" id="IPR036879">
    <property type="entry name" value="TF_MADSbox_sf"/>
</dbReference>
<dbReference type="GO" id="GO:0046983">
    <property type="term" value="F:protein dimerization activity"/>
    <property type="evidence" value="ECO:0007669"/>
    <property type="project" value="InterPro"/>
</dbReference>
<feature type="domain" description="K-box" evidence="7">
    <location>
        <begin position="192"/>
        <end position="282"/>
    </location>
</feature>
<dbReference type="GO" id="GO:0005634">
    <property type="term" value="C:nucleus"/>
    <property type="evidence" value="ECO:0007669"/>
    <property type="project" value="UniProtKB-SubCell"/>
</dbReference>
<organism evidence="8 9">
    <name type="scientific">Adiantum capillus-veneris</name>
    <name type="common">Maidenhair fern</name>
    <dbReference type="NCBI Taxonomy" id="13818"/>
    <lineage>
        <taxon>Eukaryota</taxon>
        <taxon>Viridiplantae</taxon>
        <taxon>Streptophyta</taxon>
        <taxon>Embryophyta</taxon>
        <taxon>Tracheophyta</taxon>
        <taxon>Polypodiopsida</taxon>
        <taxon>Polypodiidae</taxon>
        <taxon>Polypodiales</taxon>
        <taxon>Pteridineae</taxon>
        <taxon>Pteridaceae</taxon>
        <taxon>Vittarioideae</taxon>
        <taxon>Adiantum</taxon>
    </lineage>
</organism>
<dbReference type="FunFam" id="3.40.1810.10:FF:000003">
    <property type="entry name" value="MADS-box transcription factor MADS-MC"/>
    <property type="match status" value="1"/>
</dbReference>
<dbReference type="GO" id="GO:0003700">
    <property type="term" value="F:DNA-binding transcription factor activity"/>
    <property type="evidence" value="ECO:0007669"/>
    <property type="project" value="InterPro"/>
</dbReference>
<dbReference type="PROSITE" id="PS00350">
    <property type="entry name" value="MADS_BOX_1"/>
    <property type="match status" value="1"/>
</dbReference>
<dbReference type="Proteomes" id="UP000886520">
    <property type="component" value="Chromosome 4"/>
</dbReference>
<evidence type="ECO:0000256" key="4">
    <source>
        <dbReference type="ARBA" id="ARBA00023163"/>
    </source>
</evidence>
<evidence type="ECO:0000313" key="8">
    <source>
        <dbReference type="EMBL" id="KAI5081177.1"/>
    </source>
</evidence>
<dbReference type="GO" id="GO:0000977">
    <property type="term" value="F:RNA polymerase II transcription regulatory region sequence-specific DNA binding"/>
    <property type="evidence" value="ECO:0007669"/>
    <property type="project" value="InterPro"/>
</dbReference>
<dbReference type="InterPro" id="IPR002100">
    <property type="entry name" value="TF_MADSbox"/>
</dbReference>
<protein>
    <submittedName>
        <fullName evidence="8">Uncharacterized protein</fullName>
    </submittedName>
</protein>
<dbReference type="Gene3D" id="3.40.1810.10">
    <property type="entry name" value="Transcription factor, MADS-box"/>
    <property type="match status" value="1"/>
</dbReference>
<keyword evidence="4" id="KW-0804">Transcription</keyword>
<dbReference type="SUPFAM" id="SSF55455">
    <property type="entry name" value="SRF-like"/>
    <property type="match status" value="1"/>
</dbReference>
<dbReference type="PRINTS" id="PR00404">
    <property type="entry name" value="MADSDOMAIN"/>
</dbReference>
<evidence type="ECO:0000256" key="1">
    <source>
        <dbReference type="ARBA" id="ARBA00004123"/>
    </source>
</evidence>
<dbReference type="PROSITE" id="PS50066">
    <property type="entry name" value="MADS_BOX_2"/>
    <property type="match status" value="1"/>
</dbReference>